<dbReference type="Pfam" id="PF25841">
    <property type="entry name" value="Ulvan_lyase_C"/>
    <property type="match status" value="1"/>
</dbReference>
<feature type="domain" description="Broad-specificity ulvan lyase C-terminal" evidence="2">
    <location>
        <begin position="402"/>
        <end position="637"/>
    </location>
</feature>
<reference evidence="3" key="2">
    <citation type="submission" date="2020-09" db="EMBL/GenBank/DDBJ databases">
        <authorList>
            <person name="Sun Q."/>
            <person name="Kim S."/>
        </authorList>
    </citation>
    <scope>NUCLEOTIDE SEQUENCE</scope>
    <source>
        <strain evidence="3">KCTC 12368</strain>
    </source>
</reference>
<proteinExistence type="predicted"/>
<evidence type="ECO:0000313" key="3">
    <source>
        <dbReference type="EMBL" id="GGZ25414.1"/>
    </source>
</evidence>
<dbReference type="InterPro" id="IPR058907">
    <property type="entry name" value="P29_N"/>
</dbReference>
<dbReference type="RefSeq" id="WP_018473378.1">
    <property type="nucleotide sequence ID" value="NZ_BMWX01000003.1"/>
</dbReference>
<reference evidence="3" key="1">
    <citation type="journal article" date="2014" name="Int. J. Syst. Evol. Microbiol.">
        <title>Complete genome sequence of Corynebacterium casei LMG S-19264T (=DSM 44701T), isolated from a smear-ripened cheese.</title>
        <authorList>
            <consortium name="US DOE Joint Genome Institute (JGI-PGF)"/>
            <person name="Walter F."/>
            <person name="Albersmeier A."/>
            <person name="Kalinowski J."/>
            <person name="Ruckert C."/>
        </authorList>
    </citation>
    <scope>NUCLEOTIDE SEQUENCE</scope>
    <source>
        <strain evidence="3">KCTC 12368</strain>
    </source>
</reference>
<dbReference type="GO" id="GO:0005975">
    <property type="term" value="P:carbohydrate metabolic process"/>
    <property type="evidence" value="ECO:0007669"/>
    <property type="project" value="InterPro"/>
</dbReference>
<organism evidence="3 4">
    <name type="scientific">Echinicola pacifica</name>
    <dbReference type="NCBI Taxonomy" id="346377"/>
    <lineage>
        <taxon>Bacteria</taxon>
        <taxon>Pseudomonadati</taxon>
        <taxon>Bacteroidota</taxon>
        <taxon>Cytophagia</taxon>
        <taxon>Cytophagales</taxon>
        <taxon>Cyclobacteriaceae</taxon>
        <taxon>Echinicola</taxon>
    </lineage>
</organism>
<dbReference type="EMBL" id="BMWX01000003">
    <property type="protein sequence ID" value="GGZ25414.1"/>
    <property type="molecule type" value="Genomic_DNA"/>
</dbReference>
<gene>
    <name evidence="3" type="ORF">GCM10007049_17410</name>
</gene>
<comment type="caution">
    <text evidence="3">The sequence shown here is derived from an EMBL/GenBank/DDBJ whole genome shotgun (WGS) entry which is preliminary data.</text>
</comment>
<evidence type="ECO:0000259" key="1">
    <source>
        <dbReference type="Pfam" id="PF25840"/>
    </source>
</evidence>
<dbReference type="SUPFAM" id="SSF48208">
    <property type="entry name" value="Six-hairpin glycosidases"/>
    <property type="match status" value="1"/>
</dbReference>
<keyword evidence="4" id="KW-1185">Reference proteome</keyword>
<dbReference type="Proteomes" id="UP000619457">
    <property type="component" value="Unassembled WGS sequence"/>
</dbReference>
<dbReference type="InterPro" id="IPR008928">
    <property type="entry name" value="6-hairpin_glycosidase_sf"/>
</dbReference>
<accession>A0A918PWJ4</accession>
<evidence type="ECO:0000259" key="2">
    <source>
        <dbReference type="Pfam" id="PF25841"/>
    </source>
</evidence>
<sequence>MKRREFIERSALTGIGLSFLPSLPEAFGLPTIRQSEEFRRLCYDLLKDWVEGMMKIQVNAPGDPHVHGMLKCPACDEVHARMMDAVYPFLYMAKATGDSKYLNAGITLFDWGENVNRPDGSWTNALSPYSWNGTTVFGAISLAEALHYHGDLLDESRRKQWTDRLAAAMEFNYEKFDAIDSTNVNYGITNIYALNLTGRVLKKEEYLERSRKLAGDVKAYFTQPNTLLFGEIKPSAHKVSVKGLMGVDLGYNVEESLNSLVMYALHEGDEELIDLLTSTLNSHLEFMLPDGGWDNGWGTRMYKWTYWGSRTCDGCQPAFGMMANYNPAFGTAAFKNTELLQRCTSDGLLHGGPHYLSHGIKPCVHHTFAHAKPLAAMLDHWDTLPEINMDTPLPRETADGLRYFKELDVALFARGDWRGTVSAYDAEYHYKLDFRQATGGAMSLLYHNKVGPLFAASMAKYKLVEIANQQPAPGEDIALTPRVESYKYGEWFTNLFDLTATFNTSDRAGKISIDAKMQLKNEVRQVLEGSASDFALSYVCTAEGMVLSASTDQEIMEDTMFVLPIISASTEEMIQVSDREISIKKEKGMVRIKSDGLLKVKNMPKSRTFNMVPGMEAIPLMAMIDKEKKQVKITIEVV</sequence>
<name>A0A918PWJ4_9BACT</name>
<dbReference type="InterPro" id="IPR058908">
    <property type="entry name" value="P29_C"/>
</dbReference>
<feature type="domain" description="Broad-specificity ulvan lyase N-terminal" evidence="1">
    <location>
        <begin position="46"/>
        <end position="396"/>
    </location>
</feature>
<protein>
    <submittedName>
        <fullName evidence="3">Uncharacterized protein</fullName>
    </submittedName>
</protein>
<evidence type="ECO:0000313" key="4">
    <source>
        <dbReference type="Proteomes" id="UP000619457"/>
    </source>
</evidence>
<dbReference type="AlphaFoldDB" id="A0A918PWJ4"/>
<dbReference type="Pfam" id="PF25840">
    <property type="entry name" value="Ulvan_lyase_N"/>
    <property type="match status" value="1"/>
</dbReference>